<dbReference type="EMBL" id="JTHP01000062">
    <property type="protein sequence ID" value="KJD43254.1"/>
    <property type="molecule type" value="Genomic_DNA"/>
</dbReference>
<dbReference type="PATRIC" id="fig|159743.3.peg.5217"/>
<comment type="caution">
    <text evidence="1">The sequence shown here is derived from an EMBL/GenBank/DDBJ whole genome shotgun (WGS) entry which is preliminary data.</text>
</comment>
<accession>A0A0D7WWB8</accession>
<evidence type="ECO:0000313" key="2">
    <source>
        <dbReference type="Proteomes" id="UP000032534"/>
    </source>
</evidence>
<dbReference type="AlphaFoldDB" id="A0A0D7WWB8"/>
<sequence>TRRLDADGGCRRNRYLSSPGFEIREVGYTANAKACEVLVLREEKLGRHTDKNDPVWIVFAFKGHFLGSLAHIVK</sequence>
<dbReference type="Proteomes" id="UP000032534">
    <property type="component" value="Unassembled WGS sequence"/>
</dbReference>
<gene>
    <name evidence="1" type="ORF">QD47_23470</name>
</gene>
<protein>
    <submittedName>
        <fullName evidence="1">Uncharacterized protein</fullName>
    </submittedName>
</protein>
<feature type="non-terminal residue" evidence="1">
    <location>
        <position position="1"/>
    </location>
</feature>
<proteinExistence type="predicted"/>
<keyword evidence="2" id="KW-1185">Reference proteome</keyword>
<reference evidence="1 2" key="1">
    <citation type="submission" date="2014-11" db="EMBL/GenBank/DDBJ databases">
        <title>Draft Genome Sequences of Paenibacillus polymyxa NRRL B-30509 and Paenibacillus terrae NRRL B-30644, Strains from a Poultry Environment that Produce Tridecaptin A and Paenicidins.</title>
        <authorList>
            <person name="van Belkum M.J."/>
            <person name="Lohans C.T."/>
            <person name="Vederas J.C."/>
        </authorList>
    </citation>
    <scope>NUCLEOTIDE SEQUENCE [LARGE SCALE GENOMIC DNA]</scope>
    <source>
        <strain evidence="1 2">NRRL B-30644</strain>
    </source>
</reference>
<name>A0A0D7WWB8_9BACL</name>
<evidence type="ECO:0000313" key="1">
    <source>
        <dbReference type="EMBL" id="KJD43254.1"/>
    </source>
</evidence>
<organism evidence="1 2">
    <name type="scientific">Paenibacillus terrae</name>
    <dbReference type="NCBI Taxonomy" id="159743"/>
    <lineage>
        <taxon>Bacteria</taxon>
        <taxon>Bacillati</taxon>
        <taxon>Bacillota</taxon>
        <taxon>Bacilli</taxon>
        <taxon>Bacillales</taxon>
        <taxon>Paenibacillaceae</taxon>
        <taxon>Paenibacillus</taxon>
    </lineage>
</organism>